<feature type="transmembrane region" description="Helical" evidence="1">
    <location>
        <begin position="137"/>
        <end position="156"/>
    </location>
</feature>
<protein>
    <submittedName>
        <fullName evidence="2">Uncharacterized protein</fullName>
    </submittedName>
</protein>
<keyword evidence="1" id="KW-1133">Transmembrane helix</keyword>
<dbReference type="AlphaFoldDB" id="A0A8H3XIQ5"/>
<feature type="transmembrane region" description="Helical" evidence="1">
    <location>
        <begin position="80"/>
        <end position="104"/>
    </location>
</feature>
<keyword evidence="3" id="KW-1185">Reference proteome</keyword>
<accession>A0A8H3XIQ5</accession>
<dbReference type="OrthoDB" id="2382993at2759"/>
<keyword evidence="1" id="KW-0812">Transmembrane</keyword>
<dbReference type="Proteomes" id="UP000439903">
    <property type="component" value="Unassembled WGS sequence"/>
</dbReference>
<comment type="caution">
    <text evidence="2">The sequence shown here is derived from an EMBL/GenBank/DDBJ whole genome shotgun (WGS) entry which is preliminary data.</text>
</comment>
<organism evidence="2 3">
    <name type="scientific">Gigaspora margarita</name>
    <dbReference type="NCBI Taxonomy" id="4874"/>
    <lineage>
        <taxon>Eukaryota</taxon>
        <taxon>Fungi</taxon>
        <taxon>Fungi incertae sedis</taxon>
        <taxon>Mucoromycota</taxon>
        <taxon>Glomeromycotina</taxon>
        <taxon>Glomeromycetes</taxon>
        <taxon>Diversisporales</taxon>
        <taxon>Gigasporaceae</taxon>
        <taxon>Gigaspora</taxon>
    </lineage>
</organism>
<feature type="transmembrane region" description="Helical" evidence="1">
    <location>
        <begin position="36"/>
        <end position="60"/>
    </location>
</feature>
<sequence>MLKLIGKEGAEFNENQKWVTPEKKFRHYSMSAKEKFIRLCLELLTAAIGISPLVLLYTAAQGSFSDVLNGFRQADGIALQIWQYGLLAMSTICIFAAMSSIRFIKETYLRWRVAHSFRISELHAHLSQSINLKLNKMGWIVAIVMVIFGGAVTALHNTAFTIHKGQFVTNASAHAKVIPTSGGLNLLSSLQFQYNCSSYSVGSLVRKLNTCPFGFSPEGMMDYLANSQVDNNTGMNEYGGMVFPDQQPVSTIIEIMNGTVNANATYSNVGKAANGIPNIYYVMVNDTELPGNFSFYSVAAWSVANVTGIVSFSYGNGIGKVVFPAITAGGPTSATIDKLNRTSPFSTYLGNNTNGEFSPEFLAMQIKSLLRKGHYLINTGLGSTEPIEGGTISINVNQLNDIKLIRLVLIIQLLIHVISIITALLSFCTPIIAAEVYSASTWWSFGAHAANKPVDGCTGIMSKEHHNRILALRETMEGHLQMTFPADGNVPSEKRKYAG</sequence>
<reference evidence="2 3" key="1">
    <citation type="journal article" date="2019" name="Environ. Microbiol.">
        <title>At the nexus of three kingdoms: the genome of the mycorrhizal fungus Gigaspora margarita provides insights into plant, endobacterial and fungal interactions.</title>
        <authorList>
            <person name="Venice F."/>
            <person name="Ghignone S."/>
            <person name="Salvioli di Fossalunga A."/>
            <person name="Amselem J."/>
            <person name="Novero M."/>
            <person name="Xianan X."/>
            <person name="Sedzielewska Toro K."/>
            <person name="Morin E."/>
            <person name="Lipzen A."/>
            <person name="Grigoriev I.V."/>
            <person name="Henrissat B."/>
            <person name="Martin F.M."/>
            <person name="Bonfante P."/>
        </authorList>
    </citation>
    <scope>NUCLEOTIDE SEQUENCE [LARGE SCALE GENOMIC DNA]</scope>
    <source>
        <strain evidence="2 3">BEG34</strain>
    </source>
</reference>
<evidence type="ECO:0000256" key="1">
    <source>
        <dbReference type="SAM" id="Phobius"/>
    </source>
</evidence>
<gene>
    <name evidence="2" type="ORF">F8M41_000330</name>
</gene>
<name>A0A8H3XIQ5_GIGMA</name>
<evidence type="ECO:0000313" key="2">
    <source>
        <dbReference type="EMBL" id="KAF0462066.1"/>
    </source>
</evidence>
<keyword evidence="1" id="KW-0472">Membrane</keyword>
<proteinExistence type="predicted"/>
<feature type="transmembrane region" description="Helical" evidence="1">
    <location>
        <begin position="404"/>
        <end position="428"/>
    </location>
</feature>
<dbReference type="EMBL" id="WTPW01001017">
    <property type="protein sequence ID" value="KAF0462066.1"/>
    <property type="molecule type" value="Genomic_DNA"/>
</dbReference>
<evidence type="ECO:0000313" key="3">
    <source>
        <dbReference type="Proteomes" id="UP000439903"/>
    </source>
</evidence>